<name>A0ABV6L6R6_9SPHI</name>
<dbReference type="EMBL" id="JBHLTS010000022">
    <property type="protein sequence ID" value="MFC0515160.1"/>
    <property type="molecule type" value="Genomic_DNA"/>
</dbReference>
<dbReference type="Proteomes" id="UP001589828">
    <property type="component" value="Unassembled WGS sequence"/>
</dbReference>
<reference evidence="2 3" key="1">
    <citation type="submission" date="2024-09" db="EMBL/GenBank/DDBJ databases">
        <authorList>
            <person name="Sun Q."/>
            <person name="Mori K."/>
        </authorList>
    </citation>
    <scope>NUCLEOTIDE SEQUENCE [LARGE SCALE GENOMIC DNA]</scope>
    <source>
        <strain evidence="2 3">NCAIM B.02415</strain>
    </source>
</reference>
<protein>
    <submittedName>
        <fullName evidence="2">Uncharacterized protein</fullName>
    </submittedName>
</protein>
<evidence type="ECO:0000256" key="1">
    <source>
        <dbReference type="SAM" id="SignalP"/>
    </source>
</evidence>
<accession>A0ABV6L6R6</accession>
<comment type="caution">
    <text evidence="2">The sequence shown here is derived from an EMBL/GenBank/DDBJ whole genome shotgun (WGS) entry which is preliminary data.</text>
</comment>
<organism evidence="2 3">
    <name type="scientific">Mucilaginibacter angelicae</name>
    <dbReference type="NCBI Taxonomy" id="869718"/>
    <lineage>
        <taxon>Bacteria</taxon>
        <taxon>Pseudomonadati</taxon>
        <taxon>Bacteroidota</taxon>
        <taxon>Sphingobacteriia</taxon>
        <taxon>Sphingobacteriales</taxon>
        <taxon>Sphingobacteriaceae</taxon>
        <taxon>Mucilaginibacter</taxon>
    </lineage>
</organism>
<proteinExistence type="predicted"/>
<keyword evidence="1" id="KW-0732">Signal</keyword>
<evidence type="ECO:0000313" key="2">
    <source>
        <dbReference type="EMBL" id="MFC0515160.1"/>
    </source>
</evidence>
<feature type="chain" id="PRO_5047538386" evidence="1">
    <location>
        <begin position="19"/>
        <end position="126"/>
    </location>
</feature>
<keyword evidence="3" id="KW-1185">Reference proteome</keyword>
<feature type="signal peptide" evidence="1">
    <location>
        <begin position="1"/>
        <end position="18"/>
    </location>
</feature>
<sequence length="126" mass="14554">MKRLLFLLMLLPPFIVRAQVKYEIVNKELDTKGYVNHLDVYVAKMADIKDVNKVLVARFKRSGVMSLQILYYDSKQVAKSYSKKLFDKAVSDDELTRMGKHVIGKFEYLATDNSQSLHVGKEADMY</sequence>
<dbReference type="RefSeq" id="WP_377022998.1">
    <property type="nucleotide sequence ID" value="NZ_JBHLTS010000022.1"/>
</dbReference>
<gene>
    <name evidence="2" type="ORF">ACFFGT_13155</name>
</gene>
<evidence type="ECO:0000313" key="3">
    <source>
        <dbReference type="Proteomes" id="UP001589828"/>
    </source>
</evidence>